<evidence type="ECO:0000313" key="2">
    <source>
        <dbReference type="Proteomes" id="UP000220840"/>
    </source>
</evidence>
<protein>
    <submittedName>
        <fullName evidence="1">Uncharacterized protein</fullName>
    </submittedName>
</protein>
<evidence type="ECO:0000313" key="1">
    <source>
        <dbReference type="EMBL" id="PEG30214.1"/>
    </source>
</evidence>
<dbReference type="EMBL" id="PDCJ01000001">
    <property type="protein sequence ID" value="PEG30214.1"/>
    <property type="molecule type" value="Genomic_DNA"/>
</dbReference>
<proteinExistence type="predicted"/>
<sequence length="76" mass="9104">MEVSSFNRPTTHYDEKIYEIDKEICELIKKRKDISNNNPSYPPLKYISKWADEFICHILKYFICATNTQIEICRDV</sequence>
<organism evidence="1 2">
    <name type="scientific">Clostridium neonatale</name>
    <dbReference type="NCBI Taxonomy" id="137838"/>
    <lineage>
        <taxon>Bacteria</taxon>
        <taxon>Bacillati</taxon>
        <taxon>Bacillota</taxon>
        <taxon>Clostridia</taxon>
        <taxon>Eubacteriales</taxon>
        <taxon>Clostridiaceae</taxon>
        <taxon>Clostridium</taxon>
    </lineage>
</organism>
<accession>A0A2A7MEM9</accession>
<reference evidence="1 2" key="1">
    <citation type="submission" date="2017-10" db="EMBL/GenBank/DDBJ databases">
        <title>Effective Description of Clostridium neonatale sp. nov. linked to necrotizing enterocolitis in neonates and a clarification of species assignable to the genus Clostridium (Prazmowski 1880) emend. Lawson and Rainey 2016.</title>
        <authorList>
            <person name="Bernard K."/>
            <person name="Burdz T."/>
            <person name="Wiebe D."/>
            <person name="Balcewich B."/>
            <person name="Alfa M."/>
            <person name="Bernier A.-M."/>
        </authorList>
    </citation>
    <scope>NUCLEOTIDE SEQUENCE [LARGE SCALE GENOMIC DNA]</scope>
    <source>
        <strain evidence="1 2">LCDC99A005</strain>
    </source>
</reference>
<keyword evidence="2" id="KW-1185">Reference proteome</keyword>
<gene>
    <name evidence="1" type="ORF">CQ394_00330</name>
</gene>
<dbReference type="Proteomes" id="UP000220840">
    <property type="component" value="Unassembled WGS sequence"/>
</dbReference>
<dbReference type="RefSeq" id="WP_058294389.1">
    <property type="nucleotide sequence ID" value="NZ_LN890328.1"/>
</dbReference>
<name>A0A2A7MEM9_9CLOT</name>
<comment type="caution">
    <text evidence="1">The sequence shown here is derived from an EMBL/GenBank/DDBJ whole genome shotgun (WGS) entry which is preliminary data.</text>
</comment>
<dbReference type="OrthoDB" id="1797229at2"/>
<dbReference type="AlphaFoldDB" id="A0A2A7MEM9"/>